<keyword evidence="3" id="KW-1185">Reference proteome</keyword>
<sequence>MGCFEREHAGFACDTHAALLPPMGQVASEDITEDDEVKCTLWRRMVQHSLAEWERMSQGVIIVGEGGDDEDDAPDKDNVDPQHADKDDTEEDYDDIASEEVGEAED</sequence>
<dbReference type="InParanoid" id="F4S3A7"/>
<feature type="compositionally biased region" description="Acidic residues" evidence="1">
    <location>
        <begin position="87"/>
        <end position="106"/>
    </location>
</feature>
<evidence type="ECO:0000313" key="3">
    <source>
        <dbReference type="Proteomes" id="UP000001072"/>
    </source>
</evidence>
<name>F4S3A7_MELLP</name>
<evidence type="ECO:0000256" key="1">
    <source>
        <dbReference type="SAM" id="MobiDB-lite"/>
    </source>
</evidence>
<protein>
    <submittedName>
        <fullName evidence="2">Uncharacterized protein</fullName>
    </submittedName>
</protein>
<proteinExistence type="predicted"/>
<feature type="region of interest" description="Disordered" evidence="1">
    <location>
        <begin position="63"/>
        <end position="106"/>
    </location>
</feature>
<dbReference type="RefSeq" id="XP_007415858.1">
    <property type="nucleotide sequence ID" value="XM_007415796.1"/>
</dbReference>
<evidence type="ECO:0000313" key="2">
    <source>
        <dbReference type="EMBL" id="EGG00784.1"/>
    </source>
</evidence>
<organism evidence="3">
    <name type="scientific">Melampsora larici-populina (strain 98AG31 / pathotype 3-4-7)</name>
    <name type="common">Poplar leaf rust fungus</name>
    <dbReference type="NCBI Taxonomy" id="747676"/>
    <lineage>
        <taxon>Eukaryota</taxon>
        <taxon>Fungi</taxon>
        <taxon>Dikarya</taxon>
        <taxon>Basidiomycota</taxon>
        <taxon>Pucciniomycotina</taxon>
        <taxon>Pucciniomycetes</taxon>
        <taxon>Pucciniales</taxon>
        <taxon>Melampsoraceae</taxon>
        <taxon>Melampsora</taxon>
    </lineage>
</organism>
<reference evidence="3" key="1">
    <citation type="journal article" date="2011" name="Proc. Natl. Acad. Sci. U.S.A.">
        <title>Obligate biotrophy features unraveled by the genomic analysis of rust fungi.</title>
        <authorList>
            <person name="Duplessis S."/>
            <person name="Cuomo C.A."/>
            <person name="Lin Y.-C."/>
            <person name="Aerts A."/>
            <person name="Tisserant E."/>
            <person name="Veneault-Fourrey C."/>
            <person name="Joly D.L."/>
            <person name="Hacquard S."/>
            <person name="Amselem J."/>
            <person name="Cantarel B.L."/>
            <person name="Chiu R."/>
            <person name="Coutinho P.M."/>
            <person name="Feau N."/>
            <person name="Field M."/>
            <person name="Frey P."/>
            <person name="Gelhaye E."/>
            <person name="Goldberg J."/>
            <person name="Grabherr M.G."/>
            <person name="Kodira C.D."/>
            <person name="Kohler A."/>
            <person name="Kuees U."/>
            <person name="Lindquist E.A."/>
            <person name="Lucas S.M."/>
            <person name="Mago R."/>
            <person name="Mauceli E."/>
            <person name="Morin E."/>
            <person name="Murat C."/>
            <person name="Pangilinan J.L."/>
            <person name="Park R."/>
            <person name="Pearson M."/>
            <person name="Quesneville H."/>
            <person name="Rouhier N."/>
            <person name="Sakthikumar S."/>
            <person name="Salamov A.A."/>
            <person name="Schmutz J."/>
            <person name="Selles B."/>
            <person name="Shapiro H."/>
            <person name="Tanguay P."/>
            <person name="Tuskan G.A."/>
            <person name="Henrissat B."/>
            <person name="Van de Peer Y."/>
            <person name="Rouze P."/>
            <person name="Ellis J.G."/>
            <person name="Dodds P.N."/>
            <person name="Schein J.E."/>
            <person name="Zhong S."/>
            <person name="Hamelin R.C."/>
            <person name="Grigoriev I.V."/>
            <person name="Szabo L.J."/>
            <person name="Martin F."/>
        </authorList>
    </citation>
    <scope>NUCLEOTIDE SEQUENCE [LARGE SCALE GENOMIC DNA]</scope>
    <source>
        <strain evidence="3">98AG31 / pathotype 3-4-7</strain>
    </source>
</reference>
<dbReference type="GeneID" id="18924391"/>
<dbReference type="KEGG" id="mlr:MELLADRAFT_111474"/>
<gene>
    <name evidence="2" type="ORF">MELLADRAFT_111474</name>
</gene>
<dbReference type="AlphaFoldDB" id="F4S3A7"/>
<dbReference type="VEuPathDB" id="FungiDB:MELLADRAFT_111474"/>
<feature type="compositionally biased region" description="Basic and acidic residues" evidence="1">
    <location>
        <begin position="75"/>
        <end position="86"/>
    </location>
</feature>
<dbReference type="Proteomes" id="UP000001072">
    <property type="component" value="Unassembled WGS sequence"/>
</dbReference>
<accession>F4S3A7</accession>
<dbReference type="EMBL" id="GL883143">
    <property type="protein sequence ID" value="EGG00784.1"/>
    <property type="molecule type" value="Genomic_DNA"/>
</dbReference>
<dbReference type="HOGENOM" id="CLU_2223828_0_0_1"/>